<dbReference type="Proteomes" id="UP000193144">
    <property type="component" value="Unassembled WGS sequence"/>
</dbReference>
<dbReference type="Pfam" id="PF22669">
    <property type="entry name" value="Exo_endo_phos2"/>
    <property type="match status" value="1"/>
</dbReference>
<dbReference type="EMBL" id="MCFA01000013">
    <property type="protein sequence ID" value="ORY17265.1"/>
    <property type="molecule type" value="Genomic_DNA"/>
</dbReference>
<keyword evidence="2" id="KW-1133">Transmembrane helix</keyword>
<dbReference type="GO" id="GO:0004439">
    <property type="term" value="F:phosphatidylinositol-4,5-bisphosphate 5-phosphatase activity"/>
    <property type="evidence" value="ECO:0007669"/>
    <property type="project" value="TreeGrafter"/>
</dbReference>
<dbReference type="AlphaFoldDB" id="A0A1Y2A5F6"/>
<keyword evidence="4" id="KW-0255">Endonuclease</keyword>
<dbReference type="Gene3D" id="3.60.10.10">
    <property type="entry name" value="Endonuclease/exonuclease/phosphatase"/>
    <property type="match status" value="1"/>
</dbReference>
<feature type="compositionally biased region" description="Basic and acidic residues" evidence="1">
    <location>
        <begin position="1"/>
        <end position="19"/>
    </location>
</feature>
<proteinExistence type="predicted"/>
<evidence type="ECO:0000259" key="3">
    <source>
        <dbReference type="SMART" id="SM00128"/>
    </source>
</evidence>
<dbReference type="GO" id="GO:0004527">
    <property type="term" value="F:exonuclease activity"/>
    <property type="evidence" value="ECO:0007669"/>
    <property type="project" value="UniProtKB-KW"/>
</dbReference>
<organism evidence="4 5">
    <name type="scientific">Clohesyomyces aquaticus</name>
    <dbReference type="NCBI Taxonomy" id="1231657"/>
    <lineage>
        <taxon>Eukaryota</taxon>
        <taxon>Fungi</taxon>
        <taxon>Dikarya</taxon>
        <taxon>Ascomycota</taxon>
        <taxon>Pezizomycotina</taxon>
        <taxon>Dothideomycetes</taxon>
        <taxon>Pleosporomycetidae</taxon>
        <taxon>Pleosporales</taxon>
        <taxon>Lindgomycetaceae</taxon>
        <taxon>Clohesyomyces</taxon>
    </lineage>
</organism>
<accession>A0A1Y2A5F6</accession>
<dbReference type="STRING" id="1231657.A0A1Y2A5F6"/>
<dbReference type="InterPro" id="IPR046985">
    <property type="entry name" value="IP5"/>
</dbReference>
<evidence type="ECO:0000313" key="5">
    <source>
        <dbReference type="Proteomes" id="UP000193144"/>
    </source>
</evidence>
<reference evidence="4 5" key="1">
    <citation type="submission" date="2016-07" db="EMBL/GenBank/DDBJ databases">
        <title>Pervasive Adenine N6-methylation of Active Genes in Fungi.</title>
        <authorList>
            <consortium name="DOE Joint Genome Institute"/>
            <person name="Mondo S.J."/>
            <person name="Dannebaum R.O."/>
            <person name="Kuo R.C."/>
            <person name="Labutti K."/>
            <person name="Haridas S."/>
            <person name="Kuo A."/>
            <person name="Salamov A."/>
            <person name="Ahrendt S.R."/>
            <person name="Lipzen A."/>
            <person name="Sullivan W."/>
            <person name="Andreopoulos W.B."/>
            <person name="Clum A."/>
            <person name="Lindquist E."/>
            <person name="Daum C."/>
            <person name="Ramamoorthy G.K."/>
            <person name="Gryganskyi A."/>
            <person name="Culley D."/>
            <person name="Magnuson J.K."/>
            <person name="James T.Y."/>
            <person name="O'Malley M.A."/>
            <person name="Stajich J.E."/>
            <person name="Spatafora J.W."/>
            <person name="Visel A."/>
            <person name="Grigoriev I.V."/>
        </authorList>
    </citation>
    <scope>NUCLEOTIDE SEQUENCE [LARGE SCALE GENOMIC DNA]</scope>
    <source>
        <strain evidence="4 5">CBS 115471</strain>
    </source>
</reference>
<dbReference type="SUPFAM" id="SSF56219">
    <property type="entry name" value="DNase I-like"/>
    <property type="match status" value="1"/>
</dbReference>
<sequence length="556" mass="61921">MGEKLCFDGPPSRRSDTRPHCSPTNTFLFRTKPYDVSPLSAHAGLLEIFDGFSSVYLARPLFCPLNARVPSFPTTPSPRNSTSKHAVESLAALVRHSSALQQIEGFIDDASVAAVFAKTPPVPRTETLYRRAAKMLDLYVVTFNCGRNQVDHKALGRCLFDGTPRGVTVPDILALCLQEIAPIFNAFTRASLQPYFSKIEDTVHYAVHRRSNGQEFLEHVTTRHEGMTAIMIFSKSEYLEKIKWTQSAGVGTGFLNMGNKGAVAVRLGLPTRRFQEIYGLTIVAAHLAPGEGNCKRRNEDWEAIVRNLVFTKDGRPLLKPDEETPLLADLSDKADDFTGLYHRGTHLVVAGDLNYRSSDTKPPRNAYKSWPPVSARDCSAQAESTFGESFPLDQLAREMSAGRTLHGLAERAVRFSPTYKYKLVGEENWAWARHRFPSWCDRILYQRSAPSGPQLQGQLYLALDCQPTSDHRPVAMSFRVDETPFGRSAADVPSPFPLNPRWEQRRALARQLEFWVGLGSLAVTTWLGLAICVFSLVVAGSLMVLVFGIACWTEHC</sequence>
<feature type="region of interest" description="Disordered" evidence="1">
    <location>
        <begin position="1"/>
        <end position="20"/>
    </location>
</feature>
<evidence type="ECO:0000256" key="1">
    <source>
        <dbReference type="SAM" id="MobiDB-lite"/>
    </source>
</evidence>
<keyword evidence="4" id="KW-0269">Exonuclease</keyword>
<feature type="domain" description="Inositol polyphosphate-related phosphatase" evidence="3">
    <location>
        <begin position="134"/>
        <end position="487"/>
    </location>
</feature>
<keyword evidence="2" id="KW-0812">Transmembrane</keyword>
<gene>
    <name evidence="4" type="ORF">BCR34DRAFT_583734</name>
</gene>
<keyword evidence="4" id="KW-0378">Hydrolase</keyword>
<evidence type="ECO:0000313" key="4">
    <source>
        <dbReference type="EMBL" id="ORY17265.1"/>
    </source>
</evidence>
<name>A0A1Y2A5F6_9PLEO</name>
<dbReference type="InterPro" id="IPR000300">
    <property type="entry name" value="IPPc"/>
</dbReference>
<feature type="transmembrane region" description="Helical" evidence="2">
    <location>
        <begin position="526"/>
        <end position="552"/>
    </location>
</feature>
<dbReference type="GO" id="GO:0046856">
    <property type="term" value="P:phosphatidylinositol dephosphorylation"/>
    <property type="evidence" value="ECO:0007669"/>
    <property type="project" value="InterPro"/>
</dbReference>
<dbReference type="InterPro" id="IPR036691">
    <property type="entry name" value="Endo/exonu/phosph_ase_sf"/>
</dbReference>
<comment type="caution">
    <text evidence="4">The sequence shown here is derived from an EMBL/GenBank/DDBJ whole genome shotgun (WGS) entry which is preliminary data.</text>
</comment>
<protein>
    <submittedName>
        <fullName evidence="4">Endonuclease/exonuclease/phosphatase</fullName>
    </submittedName>
</protein>
<keyword evidence="5" id="KW-1185">Reference proteome</keyword>
<dbReference type="OrthoDB" id="62798at2759"/>
<evidence type="ECO:0000256" key="2">
    <source>
        <dbReference type="SAM" id="Phobius"/>
    </source>
</evidence>
<keyword evidence="2" id="KW-0472">Membrane</keyword>
<keyword evidence="4" id="KW-0540">Nuclease</keyword>
<dbReference type="PANTHER" id="PTHR11200">
    <property type="entry name" value="INOSITOL 5-PHOSPHATASE"/>
    <property type="match status" value="1"/>
</dbReference>
<dbReference type="GO" id="GO:0004519">
    <property type="term" value="F:endonuclease activity"/>
    <property type="evidence" value="ECO:0007669"/>
    <property type="project" value="UniProtKB-KW"/>
</dbReference>
<dbReference type="SMART" id="SM00128">
    <property type="entry name" value="IPPc"/>
    <property type="match status" value="1"/>
</dbReference>
<dbReference type="PANTHER" id="PTHR11200:SF286">
    <property type="entry name" value="5-PHOSPHATASE, PUTATIVE (AFU_ORTHOLOGUE AFUA_5G07600)-RELATED"/>
    <property type="match status" value="1"/>
</dbReference>